<protein>
    <submittedName>
        <fullName evidence="8">Sodium/hydrogen exchanger family-domain-containing protein</fullName>
    </submittedName>
</protein>
<dbReference type="Gene3D" id="6.10.140.1330">
    <property type="match status" value="1"/>
</dbReference>
<comment type="subcellular location">
    <subcellularLocation>
        <location evidence="1">Membrane</location>
        <topology evidence="1">Multi-pass membrane protein</topology>
    </subcellularLocation>
</comment>
<dbReference type="PANTHER" id="PTHR31382">
    <property type="entry name" value="NA(+)/H(+) ANTIPORTER"/>
    <property type="match status" value="1"/>
</dbReference>
<dbReference type="GO" id="GO:0042391">
    <property type="term" value="P:regulation of membrane potential"/>
    <property type="evidence" value="ECO:0007669"/>
    <property type="project" value="InterPro"/>
</dbReference>
<keyword evidence="2 6" id="KW-0812">Transmembrane</keyword>
<dbReference type="GO" id="GO:0015385">
    <property type="term" value="F:sodium:proton antiporter activity"/>
    <property type="evidence" value="ECO:0007669"/>
    <property type="project" value="InterPro"/>
</dbReference>
<dbReference type="EMBL" id="MCFL01000001">
    <property type="protein sequence ID" value="ORZ41596.1"/>
    <property type="molecule type" value="Genomic_DNA"/>
</dbReference>
<dbReference type="InterPro" id="IPR006153">
    <property type="entry name" value="Cation/H_exchanger_TM"/>
</dbReference>
<feature type="compositionally biased region" description="Acidic residues" evidence="5">
    <location>
        <begin position="493"/>
        <end position="504"/>
    </location>
</feature>
<organism evidence="8 9">
    <name type="scientific">Catenaria anguillulae PL171</name>
    <dbReference type="NCBI Taxonomy" id="765915"/>
    <lineage>
        <taxon>Eukaryota</taxon>
        <taxon>Fungi</taxon>
        <taxon>Fungi incertae sedis</taxon>
        <taxon>Blastocladiomycota</taxon>
        <taxon>Blastocladiomycetes</taxon>
        <taxon>Blastocladiales</taxon>
        <taxon>Catenariaceae</taxon>
        <taxon>Catenaria</taxon>
    </lineage>
</organism>
<sequence>MAIEFTFTPNSVPVFSTIMGLFLVLFGLSSAFVKERLYLSEAVLTTTIGTVVGPHILGLFVPQSWADLNAIILEATRLIIAMQIMAAVVCLPMQYYRIHWKSMLTLLGPVMVTSWLVTAGLVHFILGTPLPISLAIGATLSPTDPILANSIVKGKFAEKHVPRHVRHLISAESAANDSTAALFIQFSLYLINLRDGSGVIYGILVGYIARRALKYAEQNDLIDQENFLAFSLALSIFVDGSAVPSLSMTLLPSCVRHCLQLGRHLLRAKQALTFQEILDNLANAWVFVLNGSIIPWPTILAASSPLMPRFWQYLLCGLAILACAGFPSLSLLSPHAVAHHIQGGRFAVISSIVAHGTTIPLFKLGTVAVRTLSAGSSLGRRSRSIARSIRSARPVSGVFSVSAPINARPMYSSAGLTAVDSPHLSAAGTTLNVHVPGSMDSGEKDMGDGGSGSLPLSAVPPRFGLALGPRETTIEIREAHEMRNWRDHVNRGEDDDDEEIEDECHESGSRPRAPKANPSSSSRIPSCHEGVTAMTPWSQSKCTAWQTRETRKIAMVEVGSPEVL</sequence>
<feature type="transmembrane region" description="Helical" evidence="6">
    <location>
        <begin position="68"/>
        <end position="91"/>
    </location>
</feature>
<gene>
    <name evidence="8" type="ORF">BCR44DRAFT_1495063</name>
</gene>
<accession>A0A1Y2I409</accession>
<dbReference type="GO" id="GO:0036376">
    <property type="term" value="P:sodium ion export across plasma membrane"/>
    <property type="evidence" value="ECO:0007669"/>
    <property type="project" value="InterPro"/>
</dbReference>
<evidence type="ECO:0000256" key="1">
    <source>
        <dbReference type="ARBA" id="ARBA00004141"/>
    </source>
</evidence>
<feature type="transmembrane region" description="Helical" evidence="6">
    <location>
        <begin position="42"/>
        <end position="62"/>
    </location>
</feature>
<evidence type="ECO:0000256" key="2">
    <source>
        <dbReference type="ARBA" id="ARBA00022692"/>
    </source>
</evidence>
<keyword evidence="9" id="KW-1185">Reference proteome</keyword>
<dbReference type="InterPro" id="IPR004712">
    <property type="entry name" value="Na+/H+_antiporter_fungi"/>
</dbReference>
<evidence type="ECO:0000313" key="9">
    <source>
        <dbReference type="Proteomes" id="UP000193411"/>
    </source>
</evidence>
<feature type="region of interest" description="Disordered" evidence="5">
    <location>
        <begin position="487"/>
        <end position="541"/>
    </location>
</feature>
<evidence type="ECO:0000313" key="8">
    <source>
        <dbReference type="EMBL" id="ORZ41596.1"/>
    </source>
</evidence>
<proteinExistence type="predicted"/>
<feature type="transmembrane region" description="Helical" evidence="6">
    <location>
        <begin position="12"/>
        <end position="33"/>
    </location>
</feature>
<reference evidence="8 9" key="1">
    <citation type="submission" date="2016-07" db="EMBL/GenBank/DDBJ databases">
        <title>Pervasive Adenine N6-methylation of Active Genes in Fungi.</title>
        <authorList>
            <consortium name="DOE Joint Genome Institute"/>
            <person name="Mondo S.J."/>
            <person name="Dannebaum R.O."/>
            <person name="Kuo R.C."/>
            <person name="Labutti K."/>
            <person name="Haridas S."/>
            <person name="Kuo A."/>
            <person name="Salamov A."/>
            <person name="Ahrendt S.R."/>
            <person name="Lipzen A."/>
            <person name="Sullivan W."/>
            <person name="Andreopoulos W.B."/>
            <person name="Clum A."/>
            <person name="Lindquist E."/>
            <person name="Daum C."/>
            <person name="Ramamoorthy G.K."/>
            <person name="Gryganskyi A."/>
            <person name="Culley D."/>
            <person name="Magnuson J.K."/>
            <person name="James T.Y."/>
            <person name="O'Malley M.A."/>
            <person name="Stajich J.E."/>
            <person name="Spatafora J.W."/>
            <person name="Visel A."/>
            <person name="Grigoriev I.V."/>
        </authorList>
    </citation>
    <scope>NUCLEOTIDE SEQUENCE [LARGE SCALE GENOMIC DNA]</scope>
    <source>
        <strain evidence="8 9">PL171</strain>
    </source>
</reference>
<evidence type="ECO:0000256" key="3">
    <source>
        <dbReference type="ARBA" id="ARBA00022989"/>
    </source>
</evidence>
<name>A0A1Y2I409_9FUNG</name>
<dbReference type="STRING" id="765915.A0A1Y2I409"/>
<feature type="transmembrane region" description="Helical" evidence="6">
    <location>
        <begin position="103"/>
        <end position="126"/>
    </location>
</feature>
<keyword evidence="4 6" id="KW-0472">Membrane</keyword>
<keyword evidence="3 6" id="KW-1133">Transmembrane helix</keyword>
<comment type="caution">
    <text evidence="8">The sequence shown here is derived from an EMBL/GenBank/DDBJ whole genome shotgun (WGS) entry which is preliminary data.</text>
</comment>
<dbReference type="Pfam" id="PF00999">
    <property type="entry name" value="Na_H_Exchanger"/>
    <property type="match status" value="1"/>
</dbReference>
<evidence type="ECO:0000259" key="7">
    <source>
        <dbReference type="Pfam" id="PF00999"/>
    </source>
</evidence>
<feature type="transmembrane region" description="Helical" evidence="6">
    <location>
        <begin position="186"/>
        <end position="207"/>
    </location>
</feature>
<dbReference type="OrthoDB" id="2190219at2759"/>
<dbReference type="GO" id="GO:0005886">
    <property type="term" value="C:plasma membrane"/>
    <property type="evidence" value="ECO:0007669"/>
    <property type="project" value="InterPro"/>
</dbReference>
<evidence type="ECO:0000256" key="6">
    <source>
        <dbReference type="SAM" id="Phobius"/>
    </source>
</evidence>
<evidence type="ECO:0000256" key="4">
    <source>
        <dbReference type="ARBA" id="ARBA00023136"/>
    </source>
</evidence>
<dbReference type="GO" id="GO:0120029">
    <property type="term" value="P:proton export across plasma membrane"/>
    <property type="evidence" value="ECO:0007669"/>
    <property type="project" value="InterPro"/>
</dbReference>
<dbReference type="AlphaFoldDB" id="A0A1Y2I409"/>
<feature type="domain" description="Cation/H+ exchanger transmembrane" evidence="7">
    <location>
        <begin position="27"/>
        <end position="208"/>
    </location>
</feature>
<feature type="transmembrane region" description="Helical" evidence="6">
    <location>
        <begin position="310"/>
        <end position="332"/>
    </location>
</feature>
<dbReference type="PANTHER" id="PTHR31382:SF1">
    <property type="entry name" value="SODIUM ION_PROTON EXCHANGER (EUROFUNG)"/>
    <property type="match status" value="1"/>
</dbReference>
<evidence type="ECO:0000256" key="5">
    <source>
        <dbReference type="SAM" id="MobiDB-lite"/>
    </source>
</evidence>
<dbReference type="Proteomes" id="UP000193411">
    <property type="component" value="Unassembled WGS sequence"/>
</dbReference>
<feature type="transmembrane region" description="Helical" evidence="6">
    <location>
        <begin position="284"/>
        <end position="303"/>
    </location>
</feature>